<feature type="compositionally biased region" description="Basic and acidic residues" evidence="2">
    <location>
        <begin position="200"/>
        <end position="288"/>
    </location>
</feature>
<comment type="subunit">
    <text evidence="1">Component of the THO subcomplex, which is composed of THOC1, THOC2, THOC3, THOC5, THOC6 and THOC7. The THO subcomplex interacts with DDX39B to form the THO-DDX39B complex which multimerizes into a 28-subunit tetrameric assembly. Component of the transcription/export (TREX) complex at least composed of ALYREF/THOC4, DDX39B, SARNP/CIP29, CHTOP and the THO subcomplex; in the complex interacts with THOC1, THOC3, THOC5, THOC7 and DDX39B. TREX seems to have a dynamic structure involving ATP-dependent remodeling. Interacts with POLDIP3 and ZC3H11A.</text>
</comment>
<reference evidence="4" key="1">
    <citation type="journal article" date="2014" name="Nat. Commun.">
        <title>The rainbow trout genome provides novel insights into evolution after whole-genome duplication in vertebrates.</title>
        <authorList>
            <person name="Berthelot C."/>
            <person name="Brunet F."/>
            <person name="Chalopin D."/>
            <person name="Juanchich A."/>
            <person name="Bernard M."/>
            <person name="Noel B."/>
            <person name="Bento P."/>
            <person name="Da Silva C."/>
            <person name="Labadie K."/>
            <person name="Alberti A."/>
            <person name="Aury J.M."/>
            <person name="Louis A."/>
            <person name="Dehais P."/>
            <person name="Bardou P."/>
            <person name="Montfort J."/>
            <person name="Klopp C."/>
            <person name="Cabau C."/>
            <person name="Gaspin C."/>
            <person name="Thorgaard G.H."/>
            <person name="Boussaha M."/>
            <person name="Quillet E."/>
            <person name="Guyomard R."/>
            <person name="Galiana D."/>
            <person name="Bobe J."/>
            <person name="Volff J.N."/>
            <person name="Genet C."/>
            <person name="Wincker P."/>
            <person name="Jaillon O."/>
            <person name="Roest Crollius H."/>
            <person name="Guiguen Y."/>
        </authorList>
    </citation>
    <scope>NUCLEOTIDE SEQUENCE [LARGE SCALE GENOMIC DNA]</scope>
</reference>
<dbReference type="GO" id="GO:0006397">
    <property type="term" value="P:mRNA processing"/>
    <property type="evidence" value="ECO:0007669"/>
    <property type="project" value="InterPro"/>
</dbReference>
<dbReference type="GO" id="GO:0006406">
    <property type="term" value="P:mRNA export from nucleus"/>
    <property type="evidence" value="ECO:0007669"/>
    <property type="project" value="InterPro"/>
</dbReference>
<feature type="compositionally biased region" description="Basic and acidic residues" evidence="2">
    <location>
        <begin position="125"/>
        <end position="141"/>
    </location>
</feature>
<dbReference type="PANTHER" id="PTHR21597:SF0">
    <property type="entry name" value="THO COMPLEX SUBUNIT 2"/>
    <property type="match status" value="1"/>
</dbReference>
<dbReference type="STRING" id="8022.A0A060WA93"/>
<dbReference type="AlphaFoldDB" id="A0A060WA93"/>
<dbReference type="PaxDb" id="8022-A0A060WA93"/>
<dbReference type="GO" id="GO:0003729">
    <property type="term" value="F:mRNA binding"/>
    <property type="evidence" value="ECO:0007669"/>
    <property type="project" value="TreeGrafter"/>
</dbReference>
<feature type="region of interest" description="Disordered" evidence="2">
    <location>
        <begin position="95"/>
        <end position="331"/>
    </location>
</feature>
<dbReference type="Pfam" id="PF11262">
    <property type="entry name" value="Tho2"/>
    <property type="match status" value="1"/>
</dbReference>
<feature type="compositionally biased region" description="Basic and acidic residues" evidence="2">
    <location>
        <begin position="172"/>
        <end position="193"/>
    </location>
</feature>
<gene>
    <name evidence="4" type="ORF">GSONMT00066620001</name>
</gene>
<organism evidence="4 5">
    <name type="scientific">Oncorhynchus mykiss</name>
    <name type="common">Rainbow trout</name>
    <name type="synonym">Salmo gairdneri</name>
    <dbReference type="NCBI Taxonomy" id="8022"/>
    <lineage>
        <taxon>Eukaryota</taxon>
        <taxon>Metazoa</taxon>
        <taxon>Chordata</taxon>
        <taxon>Craniata</taxon>
        <taxon>Vertebrata</taxon>
        <taxon>Euteleostomi</taxon>
        <taxon>Actinopterygii</taxon>
        <taxon>Neopterygii</taxon>
        <taxon>Teleostei</taxon>
        <taxon>Protacanthopterygii</taxon>
        <taxon>Salmoniformes</taxon>
        <taxon>Salmonidae</taxon>
        <taxon>Salmoninae</taxon>
        <taxon>Oncorhynchus</taxon>
    </lineage>
</organism>
<feature type="domain" description="THO complex subunitTHOC2 C-terminal" evidence="3">
    <location>
        <begin position="15"/>
        <end position="81"/>
    </location>
</feature>
<evidence type="ECO:0000259" key="3">
    <source>
        <dbReference type="Pfam" id="PF11262"/>
    </source>
</evidence>
<reference evidence="4" key="2">
    <citation type="submission" date="2014-03" db="EMBL/GenBank/DDBJ databases">
        <authorList>
            <person name="Genoscope - CEA"/>
        </authorList>
    </citation>
    <scope>NUCLEOTIDE SEQUENCE</scope>
</reference>
<dbReference type="PANTHER" id="PTHR21597">
    <property type="entry name" value="THO2 PROTEIN"/>
    <property type="match status" value="1"/>
</dbReference>
<dbReference type="InterPro" id="IPR021418">
    <property type="entry name" value="THO_THOC2_C"/>
</dbReference>
<dbReference type="InterPro" id="IPR040007">
    <property type="entry name" value="Tho2"/>
</dbReference>
<protein>
    <recommendedName>
        <fullName evidence="3">THO complex subunitTHOC2 C-terminal domain-containing protein</fullName>
    </recommendedName>
</protein>
<dbReference type="EMBL" id="FR904398">
    <property type="protein sequence ID" value="CDQ62149.1"/>
    <property type="molecule type" value="Genomic_DNA"/>
</dbReference>
<evidence type="ECO:0000313" key="4">
    <source>
        <dbReference type="EMBL" id="CDQ62149.1"/>
    </source>
</evidence>
<feature type="compositionally biased region" description="Polar residues" evidence="2">
    <location>
        <begin position="150"/>
        <end position="171"/>
    </location>
</feature>
<evidence type="ECO:0000313" key="5">
    <source>
        <dbReference type="Proteomes" id="UP000193380"/>
    </source>
</evidence>
<sequence>MCGCSSNNIPLSPSASVHCLETGEYTHIRNILIVLTKILPCYPKVLNLGQALECRVHKICLEEKEKRPDLYALAMGYSGQLKGRKVHMVPENEFHHKEQPVRSATTASQLNGPGTTAKPATNASKTEEGACEDADRSKDKSQGAAKPVNKANSTVAKVTTSNGNGAPNSTKAIKERDDKEKSGKEKKEKKEKTPGSTPETKGESRREKQRDERGAAGKEERAPREGKEKTPKADRDKQKAEEKSNKEDNKAKAGNGEPKELSRERDTGAKESKTKEKGGDQSKEKGGDRSAVSGSLKSPVPRSESAESERDHKRRKVDTHSSPSHSSSYGLRKAEPVFLPFPPECSQLLRVPSALKITKESSHTHRKAPSGIPFVNHGSLERIPFGLFLNIFPDWG</sequence>
<name>A0A060WA93_ONCMY</name>
<feature type="compositionally biased region" description="Polar residues" evidence="2">
    <location>
        <begin position="102"/>
        <end position="124"/>
    </location>
</feature>
<dbReference type="GO" id="GO:0000445">
    <property type="term" value="C:THO complex part of transcription export complex"/>
    <property type="evidence" value="ECO:0007669"/>
    <property type="project" value="TreeGrafter"/>
</dbReference>
<evidence type="ECO:0000256" key="2">
    <source>
        <dbReference type="SAM" id="MobiDB-lite"/>
    </source>
</evidence>
<accession>A0A060WA93</accession>
<evidence type="ECO:0000256" key="1">
    <source>
        <dbReference type="ARBA" id="ARBA00047033"/>
    </source>
</evidence>
<proteinExistence type="predicted"/>
<dbReference type="Proteomes" id="UP000193380">
    <property type="component" value="Unassembled WGS sequence"/>
</dbReference>